<evidence type="ECO:0000256" key="4">
    <source>
        <dbReference type="ARBA" id="ARBA00023002"/>
    </source>
</evidence>
<dbReference type="GO" id="GO:0016491">
    <property type="term" value="F:oxidoreductase activity"/>
    <property type="evidence" value="ECO:0007669"/>
    <property type="project" value="UniProtKB-KW"/>
</dbReference>
<dbReference type="GO" id="GO:0051536">
    <property type="term" value="F:iron-sulfur cluster binding"/>
    <property type="evidence" value="ECO:0007669"/>
    <property type="project" value="UniProtKB-KW"/>
</dbReference>
<evidence type="ECO:0000256" key="6">
    <source>
        <dbReference type="ARBA" id="ARBA00023014"/>
    </source>
</evidence>
<keyword evidence="6" id="KW-0411">Iron-sulfur</keyword>
<sequence>MTPTQAPSTPHVVIIGNGMVGHHPAKQPRTHASARNLSVTVLNEEPHLAYDRVHLSNPLDDPRPDLSLAIDVSYREAGVTVVQDPAIRTRLRTFVNSDAREDGVQWVDERGQIRPADNPHLYPLPLGGD</sequence>
<name>A0A246BM89_9DEIO</name>
<dbReference type="SUPFAM" id="SSF51905">
    <property type="entry name" value="FAD/NAD(P)-binding domain"/>
    <property type="match status" value="1"/>
</dbReference>
<keyword evidence="2" id="KW-0349">Heme</keyword>
<dbReference type="EMBL" id="NHMK01000010">
    <property type="protein sequence ID" value="OWL96783.1"/>
    <property type="molecule type" value="Genomic_DNA"/>
</dbReference>
<evidence type="ECO:0008006" key="9">
    <source>
        <dbReference type="Google" id="ProtNLM"/>
    </source>
</evidence>
<protein>
    <recommendedName>
        <fullName evidence="9">FAD/NAD(P)-binding domain-containing protein</fullName>
    </recommendedName>
</protein>
<organism evidence="7 8">
    <name type="scientific">Deinococcus indicus</name>
    <dbReference type="NCBI Taxonomy" id="223556"/>
    <lineage>
        <taxon>Bacteria</taxon>
        <taxon>Thermotogati</taxon>
        <taxon>Deinococcota</taxon>
        <taxon>Deinococci</taxon>
        <taxon>Deinococcales</taxon>
        <taxon>Deinococcaceae</taxon>
        <taxon>Deinococcus</taxon>
    </lineage>
</organism>
<comment type="pathway">
    <text evidence="1">Nitrogen metabolism.</text>
</comment>
<dbReference type="AlphaFoldDB" id="A0A246BM89"/>
<dbReference type="InterPro" id="IPR036188">
    <property type="entry name" value="FAD/NAD-bd_sf"/>
</dbReference>
<dbReference type="PANTHER" id="PTHR43809:SF1">
    <property type="entry name" value="NITRITE REDUCTASE (NADH) LARGE SUBUNIT"/>
    <property type="match status" value="1"/>
</dbReference>
<evidence type="ECO:0000256" key="1">
    <source>
        <dbReference type="ARBA" id="ARBA00004909"/>
    </source>
</evidence>
<keyword evidence="5" id="KW-0408">Iron</keyword>
<dbReference type="GO" id="GO:0046872">
    <property type="term" value="F:metal ion binding"/>
    <property type="evidence" value="ECO:0007669"/>
    <property type="project" value="UniProtKB-KW"/>
</dbReference>
<dbReference type="InterPro" id="IPR052034">
    <property type="entry name" value="NasD-like"/>
</dbReference>
<evidence type="ECO:0000256" key="5">
    <source>
        <dbReference type="ARBA" id="ARBA00023004"/>
    </source>
</evidence>
<evidence type="ECO:0000256" key="2">
    <source>
        <dbReference type="ARBA" id="ARBA00022617"/>
    </source>
</evidence>
<evidence type="ECO:0000313" key="7">
    <source>
        <dbReference type="EMBL" id="OWL96783.1"/>
    </source>
</evidence>
<reference evidence="7 8" key="1">
    <citation type="submission" date="2017-05" db="EMBL/GenBank/DDBJ databases">
        <title>De novo genome assembly of Deniococcus indicus strain DR1.</title>
        <authorList>
            <person name="Chauhan D."/>
            <person name="Yennamalli R.M."/>
            <person name="Priyadarshini R."/>
        </authorList>
    </citation>
    <scope>NUCLEOTIDE SEQUENCE [LARGE SCALE GENOMIC DNA]</scope>
    <source>
        <strain evidence="7 8">DR1</strain>
    </source>
</reference>
<keyword evidence="4" id="KW-0560">Oxidoreductase</keyword>
<gene>
    <name evidence="7" type="ORF">CBQ26_07250</name>
</gene>
<keyword evidence="8" id="KW-1185">Reference proteome</keyword>
<dbReference type="RefSeq" id="WP_088247984.1">
    <property type="nucleotide sequence ID" value="NZ_NHMK01000010.1"/>
</dbReference>
<proteinExistence type="predicted"/>
<comment type="caution">
    <text evidence="7">The sequence shown here is derived from an EMBL/GenBank/DDBJ whole genome shotgun (WGS) entry which is preliminary data.</text>
</comment>
<evidence type="ECO:0000313" key="8">
    <source>
        <dbReference type="Proteomes" id="UP000197208"/>
    </source>
</evidence>
<dbReference type="PANTHER" id="PTHR43809">
    <property type="entry name" value="NITRITE REDUCTASE (NADH) LARGE SUBUNIT"/>
    <property type="match status" value="1"/>
</dbReference>
<keyword evidence="3" id="KW-0479">Metal-binding</keyword>
<dbReference type="OrthoDB" id="9792592at2"/>
<evidence type="ECO:0000256" key="3">
    <source>
        <dbReference type="ARBA" id="ARBA00022723"/>
    </source>
</evidence>
<dbReference type="Gene3D" id="3.50.50.60">
    <property type="entry name" value="FAD/NAD(P)-binding domain"/>
    <property type="match status" value="1"/>
</dbReference>
<dbReference type="Proteomes" id="UP000197208">
    <property type="component" value="Unassembled WGS sequence"/>
</dbReference>
<accession>A0A246BM89</accession>